<dbReference type="RefSeq" id="WP_190702926.1">
    <property type="nucleotide sequence ID" value="NZ_JAMPKX010000004.1"/>
</dbReference>
<dbReference type="PANTHER" id="PTHR35368:SF1">
    <property type="entry name" value="HYDROPEROXIDE REDUCTASE"/>
    <property type="match status" value="1"/>
</dbReference>
<dbReference type="Proteomes" id="UP001482513">
    <property type="component" value="Unassembled WGS sequence"/>
</dbReference>
<reference evidence="1 2" key="1">
    <citation type="submission" date="2022-04" db="EMBL/GenBank/DDBJ databases">
        <title>Positive selection, recombination, and allopatry shape intraspecific diversity of widespread and dominant cyanobacteria.</title>
        <authorList>
            <person name="Wei J."/>
            <person name="Shu W."/>
            <person name="Hu C."/>
        </authorList>
    </citation>
    <scope>NUCLEOTIDE SEQUENCE [LARGE SCALE GENOMIC DNA]</scope>
    <source>
        <strain evidence="1 2">DQ-A4</strain>
    </source>
</reference>
<dbReference type="PANTHER" id="PTHR35368">
    <property type="entry name" value="HYDROPEROXIDE REDUCTASE"/>
    <property type="match status" value="1"/>
</dbReference>
<comment type="caution">
    <text evidence="1">The sequence shown here is derived from an EMBL/GenBank/DDBJ whole genome shotgun (WGS) entry which is preliminary data.</text>
</comment>
<dbReference type="SUPFAM" id="SSF82784">
    <property type="entry name" value="OsmC-like"/>
    <property type="match status" value="1"/>
</dbReference>
<dbReference type="Pfam" id="PF02566">
    <property type="entry name" value="OsmC"/>
    <property type="match status" value="1"/>
</dbReference>
<dbReference type="InterPro" id="IPR036102">
    <property type="entry name" value="OsmC/Ohrsf"/>
</dbReference>
<protein>
    <submittedName>
        <fullName evidence="1">OsmC family protein</fullName>
    </submittedName>
</protein>
<gene>
    <name evidence="1" type="ORF">NC992_12285</name>
</gene>
<dbReference type="InterPro" id="IPR003718">
    <property type="entry name" value="OsmC/Ohr_fam"/>
</dbReference>
<organism evidence="1 2">
    <name type="scientific">Leptolyngbya subtilissima DQ-A4</name>
    <dbReference type="NCBI Taxonomy" id="2933933"/>
    <lineage>
        <taxon>Bacteria</taxon>
        <taxon>Bacillati</taxon>
        <taxon>Cyanobacteriota</taxon>
        <taxon>Cyanophyceae</taxon>
        <taxon>Leptolyngbyales</taxon>
        <taxon>Leptolyngbyaceae</taxon>
        <taxon>Leptolyngbya group</taxon>
        <taxon>Leptolyngbya</taxon>
    </lineage>
</organism>
<evidence type="ECO:0000313" key="1">
    <source>
        <dbReference type="EMBL" id="MEP0947653.1"/>
    </source>
</evidence>
<name>A0ABV0K4D9_9CYAN</name>
<keyword evidence="2" id="KW-1185">Reference proteome</keyword>
<evidence type="ECO:0000313" key="2">
    <source>
        <dbReference type="Proteomes" id="UP001482513"/>
    </source>
</evidence>
<sequence length="188" mass="20663">MTTTEQVYTINGFAPSGVTELVTAIQQDAAQAQMAFHATTAWVDGTRSLTRMTSFDWAGQAYTRDFSLTIDEPEELGGTNMGPNPQEVLLAGINSCILTTFVEHCSVEGIRLEKVEIHSTGTLDVRGLLKLDESIQAGYQDMRWTLTVKGDATPEKFQQMYEATIASSPNFWNLANPVKIVPSLRVEA</sequence>
<dbReference type="EMBL" id="JAMPKX010000004">
    <property type="protein sequence ID" value="MEP0947653.1"/>
    <property type="molecule type" value="Genomic_DNA"/>
</dbReference>
<dbReference type="Gene3D" id="3.30.300.20">
    <property type="match status" value="1"/>
</dbReference>
<accession>A0ABV0K4D9</accession>
<proteinExistence type="predicted"/>
<dbReference type="InterPro" id="IPR015946">
    <property type="entry name" value="KH_dom-like_a/b"/>
</dbReference>
<dbReference type="InterPro" id="IPR052924">
    <property type="entry name" value="OsmC/Ohr_hydroprdx_reductase"/>
</dbReference>